<evidence type="ECO:0000313" key="3">
    <source>
        <dbReference type="Proteomes" id="UP000321532"/>
    </source>
</evidence>
<dbReference type="Pfam" id="PF07728">
    <property type="entry name" value="AAA_5"/>
    <property type="match status" value="1"/>
</dbReference>
<dbReference type="EMBL" id="BJYS01000005">
    <property type="protein sequence ID" value="GEO03360.1"/>
    <property type="molecule type" value="Genomic_DNA"/>
</dbReference>
<proteinExistence type="predicted"/>
<dbReference type="Gene3D" id="3.40.50.300">
    <property type="entry name" value="P-loop containing nucleotide triphosphate hydrolases"/>
    <property type="match status" value="1"/>
</dbReference>
<name>A0A512AUJ6_9BACT</name>
<protein>
    <recommendedName>
        <fullName evidence="1">ATPase dynein-related AAA domain-containing protein</fullName>
    </recommendedName>
</protein>
<comment type="caution">
    <text evidence="2">The sequence shown here is derived from an EMBL/GenBank/DDBJ whole genome shotgun (WGS) entry which is preliminary data.</text>
</comment>
<reference evidence="2 3" key="1">
    <citation type="submission" date="2019-07" db="EMBL/GenBank/DDBJ databases">
        <title>Whole genome shotgun sequence of Adhaeribacter aerolatus NBRC 106133.</title>
        <authorList>
            <person name="Hosoyama A."/>
            <person name="Uohara A."/>
            <person name="Ohji S."/>
            <person name="Ichikawa N."/>
        </authorList>
    </citation>
    <scope>NUCLEOTIDE SEQUENCE [LARGE SCALE GENOMIC DNA]</scope>
    <source>
        <strain evidence="2 3">NBRC 106133</strain>
    </source>
</reference>
<dbReference type="SUPFAM" id="SSF52540">
    <property type="entry name" value="P-loop containing nucleoside triphosphate hydrolases"/>
    <property type="match status" value="1"/>
</dbReference>
<evidence type="ECO:0000313" key="2">
    <source>
        <dbReference type="EMBL" id="GEO03360.1"/>
    </source>
</evidence>
<dbReference type="GO" id="GO:0016887">
    <property type="term" value="F:ATP hydrolysis activity"/>
    <property type="evidence" value="ECO:0007669"/>
    <property type="project" value="InterPro"/>
</dbReference>
<dbReference type="PANTHER" id="PTHR37291:SF1">
    <property type="entry name" value="TYPE IV METHYL-DIRECTED RESTRICTION ENZYME ECOKMCRB SUBUNIT"/>
    <property type="match status" value="1"/>
</dbReference>
<feature type="domain" description="ATPase dynein-related AAA" evidence="1">
    <location>
        <begin position="504"/>
        <end position="590"/>
    </location>
</feature>
<keyword evidence="3" id="KW-1185">Reference proteome</keyword>
<accession>A0A512AUJ6</accession>
<dbReference type="PANTHER" id="PTHR37291">
    <property type="entry name" value="5-METHYLCYTOSINE-SPECIFIC RESTRICTION ENZYME B"/>
    <property type="match status" value="1"/>
</dbReference>
<dbReference type="RefSeq" id="WP_146895597.1">
    <property type="nucleotide sequence ID" value="NZ_BJYS01000005.1"/>
</dbReference>
<dbReference type="InterPro" id="IPR052934">
    <property type="entry name" value="Methyl-DNA_Rec/Restrict_Enz"/>
</dbReference>
<organism evidence="2 3">
    <name type="scientific">Adhaeribacter aerolatus</name>
    <dbReference type="NCBI Taxonomy" id="670289"/>
    <lineage>
        <taxon>Bacteria</taxon>
        <taxon>Pseudomonadati</taxon>
        <taxon>Bacteroidota</taxon>
        <taxon>Cytophagia</taxon>
        <taxon>Cytophagales</taxon>
        <taxon>Hymenobacteraceae</taxon>
        <taxon>Adhaeribacter</taxon>
    </lineage>
</organism>
<dbReference type="Proteomes" id="UP000321532">
    <property type="component" value="Unassembled WGS sequence"/>
</dbReference>
<dbReference type="OrthoDB" id="9781481at2"/>
<dbReference type="InterPro" id="IPR011704">
    <property type="entry name" value="ATPase_dyneun-rel_AAA"/>
</dbReference>
<dbReference type="GO" id="GO:0005524">
    <property type="term" value="F:ATP binding"/>
    <property type="evidence" value="ECO:0007669"/>
    <property type="project" value="InterPro"/>
</dbReference>
<dbReference type="AlphaFoldDB" id="A0A512AUJ6"/>
<dbReference type="InterPro" id="IPR027417">
    <property type="entry name" value="P-loop_NTPase"/>
</dbReference>
<evidence type="ECO:0000259" key="1">
    <source>
        <dbReference type="Pfam" id="PF07728"/>
    </source>
</evidence>
<sequence length="748" mass="85906">MNREELKKEFLNEWPINRVGNMVLEEYTNLNKTSFCYWLESKTQDLGSIWGGSSFKFGIYRKNSTKVNTNKGYSSDNEYAWVTKYGKTADEAFSTVKSVINEIVDAAQKNELQRIDKVNLGPAYKWKVAFLYSDYKVVNIYKPEALQFAAESLGMNKVHNSPSSELHKFIMGNKLLTESYYGFTGRLWHEYAASLKNTGLPGANELPPMSADLTNEKIALNTILYGPPGTGKTFNTINIAVEISDPAFYEQNKDDRAKLRERYNQLLIKDWGNMQKGQIGFCTFHQNFTYEDFIEGIKPIKPAVEDNFLKYDVQDGIFKKITERAHYFSNGLVLKNKALINIKESDYQNANFYKISLGDVNKPEDQAIYDYCIENSCISIGFMGGYDLTDKTINDFNQIVQDNNWSRYAAQAMNYFNHYLQVGDYFIVSKGNYKVRAIGKVIGSYYYDENAPIPSYHFRKVEWLIENTEIPIAEIYQKALSQQTIYSLNKAWINKEFFVSNISTSARDNQVQNFVLIIDEINRGNISQIFGELITLIEKDKRAGKDEALEITLPYSKEVFSVPPNLYILGTMNTADRSVEALDTALRRRFSFIEMPPKAEKIKFEGRLKDMAGMLGEIDLVELLDTINKRIEKLLDKNHMIGHSYLMNVSNINDLKQAFYESIIPLLQEYFYGDFAKIGLVLGSGFFKAEPKNQALDKKIFADFFHEAIDELSSREVLRLKNISKMTDDDFTEALQKLLNKKTENATL</sequence>
<gene>
    <name evidence="2" type="ORF">AAE02nite_10240</name>
</gene>